<dbReference type="GO" id="GO:1900865">
    <property type="term" value="P:chloroplast RNA modification"/>
    <property type="evidence" value="ECO:0007669"/>
    <property type="project" value="EnsemblPlants"/>
</dbReference>
<dbReference type="EMBL" id="CACTIH010003662">
    <property type="protein sequence ID" value="CAA2981084.1"/>
    <property type="molecule type" value="Genomic_DNA"/>
</dbReference>
<evidence type="ECO:0000256" key="1">
    <source>
        <dbReference type="ARBA" id="ARBA00004229"/>
    </source>
</evidence>
<comment type="subcellular location">
    <subcellularLocation>
        <location evidence="1">Plastid</location>
        <location evidence="1">Chloroplast</location>
    </subcellularLocation>
</comment>
<evidence type="ECO:0000256" key="3">
    <source>
        <dbReference type="ARBA" id="ARBA00022640"/>
    </source>
</evidence>
<evidence type="ECO:0000256" key="4">
    <source>
        <dbReference type="ARBA" id="ARBA00022737"/>
    </source>
</evidence>
<name>A0A8S0RMH9_OLEEU</name>
<proteinExistence type="predicted"/>
<feature type="repeat" description="PPR" evidence="6">
    <location>
        <begin position="644"/>
        <end position="679"/>
    </location>
</feature>
<dbReference type="FunFam" id="1.25.40.10:FF:000496">
    <property type="entry name" value="Pentatricopeptide repeat-containing protein chloroplastic"/>
    <property type="match status" value="1"/>
</dbReference>
<accession>A0A8S0RMH9</accession>
<dbReference type="Pfam" id="PF01535">
    <property type="entry name" value="PPR"/>
    <property type="match status" value="3"/>
</dbReference>
<evidence type="ECO:0000256" key="5">
    <source>
        <dbReference type="ARBA" id="ARBA00022946"/>
    </source>
</evidence>
<dbReference type="PROSITE" id="PS51375">
    <property type="entry name" value="PPR"/>
    <property type="match status" value="5"/>
</dbReference>
<feature type="repeat" description="PPR" evidence="6">
    <location>
        <begin position="406"/>
        <end position="440"/>
    </location>
</feature>
<dbReference type="InterPro" id="IPR046960">
    <property type="entry name" value="PPR_At4g14850-like_plant"/>
</dbReference>
<dbReference type="NCBIfam" id="TIGR00756">
    <property type="entry name" value="PPR"/>
    <property type="match status" value="4"/>
</dbReference>
<evidence type="ECO:0000256" key="2">
    <source>
        <dbReference type="ARBA" id="ARBA00022528"/>
    </source>
</evidence>
<dbReference type="InterPro" id="IPR002885">
    <property type="entry name" value="PPR_rpt"/>
</dbReference>
<keyword evidence="4" id="KW-0677">Repeat</keyword>
<organism evidence="7 8">
    <name type="scientific">Olea europaea subsp. europaea</name>
    <dbReference type="NCBI Taxonomy" id="158383"/>
    <lineage>
        <taxon>Eukaryota</taxon>
        <taxon>Viridiplantae</taxon>
        <taxon>Streptophyta</taxon>
        <taxon>Embryophyta</taxon>
        <taxon>Tracheophyta</taxon>
        <taxon>Spermatophyta</taxon>
        <taxon>Magnoliopsida</taxon>
        <taxon>eudicotyledons</taxon>
        <taxon>Gunneridae</taxon>
        <taxon>Pentapetalae</taxon>
        <taxon>asterids</taxon>
        <taxon>lamiids</taxon>
        <taxon>Lamiales</taxon>
        <taxon>Oleaceae</taxon>
        <taxon>Oleeae</taxon>
        <taxon>Olea</taxon>
    </lineage>
</organism>
<dbReference type="OrthoDB" id="756178at2759"/>
<dbReference type="Pfam" id="PF20431">
    <property type="entry name" value="E_motif"/>
    <property type="match status" value="1"/>
</dbReference>
<feature type="repeat" description="PPR" evidence="6">
    <location>
        <begin position="609"/>
        <end position="643"/>
    </location>
</feature>
<sequence length="844" mass="94160">MRIAMSSSALPIPFTTSTVSQTHHHNYSSFLIPDQQACTPQYTHHLQLHQDTPTKSRTIRYRLSQLCKNGEVHLARQLFDSIPHPTTVLWNTIIIGYICNNLPHEAIEFYSRMKWTITSISHPHICDAYTYSSTLKACAEAKQLLIGKALHCHILRSNIFPSRILYNSLLNMYITCLLSSGNSSGCDLVESVFNTIPKRNVVAWNTMVSWHTKRGRFREAVEHFVMMMKIGIRPTAVSFVNVFRVVSGLGDAEIANLFYGMVIKLGSECANDLFVVSSAILMYSELGCLEFANKIFENCLEKNAGIWNTMIGGYIQNTRPVDALKVFFKALEGQDDDSIDEITFLSATVAASHLQQLDVAQQLHSYLIKNSLASSVILQNAIIALYSRCSCIYDSFKVFSGMQERDIVSWNTMITALIQNGLDNEGLMLIYEMQKQGLSIDDVTITALLSAASNLRNQDIGKETHAYLIRHGIQFDGIESYLIDMYAKSGLIEAAHNIFCRSCTNDSDTAIWNAMISANTQNGRIEQSFIVFRRMLEQNVMPNAVTLASILPACSHSGSVALGKLLHGFAIRNFLDINVFVSSALVDMYSKSGAIIDTEIVFWKSPEKNSVTFTNMISAYGQHGMGEKAITLFYSMGEYGINPDAVTFVAVLSSCSYTGLVDEGLKIFESMNIEYGIRPSTEHYACVVDMLGRVGRVVEAYNFVETLGEEGNTLGIWGSLLAACKIHRNFELGKTVASKLLEMEGADSLSGYHILLSNIHAEEGNWEYVNSVRNGMLERGLTKEIGCSWINISGYASYFVSRDKNHPHCSEIYVMLDRLTANMKDAGYRPPFTSSEGWTLELED</sequence>
<dbReference type="Gramene" id="OE9A114071T2">
    <property type="protein sequence ID" value="OE9A114071C2"/>
    <property type="gene ID" value="OE9A114071"/>
</dbReference>
<keyword evidence="8" id="KW-1185">Reference proteome</keyword>
<evidence type="ECO:0000256" key="6">
    <source>
        <dbReference type="PROSITE-ProRule" id="PRU00708"/>
    </source>
</evidence>
<feature type="repeat" description="PPR" evidence="6">
    <location>
        <begin position="200"/>
        <end position="234"/>
    </location>
</feature>
<feature type="repeat" description="PPR" evidence="6">
    <location>
        <begin position="508"/>
        <end position="542"/>
    </location>
</feature>
<keyword evidence="2" id="KW-0150">Chloroplast</keyword>
<dbReference type="GO" id="GO:0003729">
    <property type="term" value="F:mRNA binding"/>
    <property type="evidence" value="ECO:0007669"/>
    <property type="project" value="EnsemblPlants"/>
</dbReference>
<dbReference type="InterPro" id="IPR011990">
    <property type="entry name" value="TPR-like_helical_dom_sf"/>
</dbReference>
<keyword evidence="3" id="KW-0934">Plastid</keyword>
<gene>
    <name evidence="7" type="ORF">OLEA9_A114071</name>
</gene>
<dbReference type="AlphaFoldDB" id="A0A8S0RMH9"/>
<evidence type="ECO:0000313" key="7">
    <source>
        <dbReference type="EMBL" id="CAA2981084.1"/>
    </source>
</evidence>
<dbReference type="InterPro" id="IPR046848">
    <property type="entry name" value="E_motif"/>
</dbReference>
<dbReference type="GO" id="GO:0009507">
    <property type="term" value="C:chloroplast"/>
    <property type="evidence" value="ECO:0007669"/>
    <property type="project" value="UniProtKB-SubCell"/>
</dbReference>
<keyword evidence="5" id="KW-0809">Transit peptide</keyword>
<protein>
    <submittedName>
        <fullName evidence="7">Pentatricopeptide repeat-containing At3g22150, chloroplastic</fullName>
    </submittedName>
</protein>
<comment type="caution">
    <text evidence="7">The sequence shown here is derived from an EMBL/GenBank/DDBJ whole genome shotgun (WGS) entry which is preliminary data.</text>
</comment>
<reference evidence="7 8" key="1">
    <citation type="submission" date="2019-12" db="EMBL/GenBank/DDBJ databases">
        <authorList>
            <person name="Alioto T."/>
            <person name="Alioto T."/>
            <person name="Gomez Garrido J."/>
        </authorList>
    </citation>
    <scope>NUCLEOTIDE SEQUENCE [LARGE SCALE GENOMIC DNA]</scope>
</reference>
<dbReference type="Gene3D" id="1.25.40.10">
    <property type="entry name" value="Tetratricopeptide repeat domain"/>
    <property type="match status" value="5"/>
</dbReference>
<dbReference type="Proteomes" id="UP000594638">
    <property type="component" value="Unassembled WGS sequence"/>
</dbReference>
<dbReference type="GO" id="GO:0005739">
    <property type="term" value="C:mitochondrion"/>
    <property type="evidence" value="ECO:0007669"/>
    <property type="project" value="GOC"/>
</dbReference>
<evidence type="ECO:0000313" key="8">
    <source>
        <dbReference type="Proteomes" id="UP000594638"/>
    </source>
</evidence>
<dbReference type="Pfam" id="PF13041">
    <property type="entry name" value="PPR_2"/>
    <property type="match status" value="4"/>
</dbReference>
<dbReference type="FunFam" id="1.25.40.10:FF:000090">
    <property type="entry name" value="Pentatricopeptide repeat-containing protein, chloroplastic"/>
    <property type="match status" value="1"/>
</dbReference>
<dbReference type="PANTHER" id="PTHR47926:SF452">
    <property type="entry name" value="PENTATRICOPEPTIDE REPEAT-CONTAINING PROTEIN"/>
    <property type="match status" value="1"/>
</dbReference>
<dbReference type="PANTHER" id="PTHR47926">
    <property type="entry name" value="PENTATRICOPEPTIDE REPEAT-CONTAINING PROTEIN"/>
    <property type="match status" value="1"/>
</dbReference>
<dbReference type="GO" id="GO:0080156">
    <property type="term" value="P:mitochondrial mRNA modification"/>
    <property type="evidence" value="ECO:0007669"/>
    <property type="project" value="EnsemblPlants"/>
</dbReference>